<keyword evidence="3" id="KW-1185">Reference proteome</keyword>
<evidence type="ECO:0000256" key="1">
    <source>
        <dbReference type="SAM" id="MobiDB-lite"/>
    </source>
</evidence>
<feature type="region of interest" description="Disordered" evidence="1">
    <location>
        <begin position="105"/>
        <end position="126"/>
    </location>
</feature>
<dbReference type="AlphaFoldDB" id="A0AAD5Y512"/>
<dbReference type="EMBL" id="JADGKB010000137">
    <property type="protein sequence ID" value="KAJ3252548.1"/>
    <property type="molecule type" value="Genomic_DNA"/>
</dbReference>
<dbReference type="Proteomes" id="UP001210925">
    <property type="component" value="Unassembled WGS sequence"/>
</dbReference>
<proteinExistence type="predicted"/>
<evidence type="ECO:0000313" key="3">
    <source>
        <dbReference type="Proteomes" id="UP001210925"/>
    </source>
</evidence>
<accession>A0AAD5Y512</accession>
<gene>
    <name evidence="2" type="ORF">HK103_001400</name>
</gene>
<comment type="caution">
    <text evidence="2">The sequence shown here is derived from an EMBL/GenBank/DDBJ whole genome shotgun (WGS) entry which is preliminary data.</text>
</comment>
<reference evidence="2" key="1">
    <citation type="submission" date="2020-05" db="EMBL/GenBank/DDBJ databases">
        <title>Phylogenomic resolution of chytrid fungi.</title>
        <authorList>
            <person name="Stajich J.E."/>
            <person name="Amses K."/>
            <person name="Simmons R."/>
            <person name="Seto K."/>
            <person name="Myers J."/>
            <person name="Bonds A."/>
            <person name="Quandt C.A."/>
            <person name="Barry K."/>
            <person name="Liu P."/>
            <person name="Grigoriev I."/>
            <person name="Longcore J.E."/>
            <person name="James T.Y."/>
        </authorList>
    </citation>
    <scope>NUCLEOTIDE SEQUENCE</scope>
    <source>
        <strain evidence="2">PLAUS21</strain>
    </source>
</reference>
<name>A0AAD5Y512_9FUNG</name>
<organism evidence="2 3">
    <name type="scientific">Boothiomyces macroporosus</name>
    <dbReference type="NCBI Taxonomy" id="261099"/>
    <lineage>
        <taxon>Eukaryota</taxon>
        <taxon>Fungi</taxon>
        <taxon>Fungi incertae sedis</taxon>
        <taxon>Chytridiomycota</taxon>
        <taxon>Chytridiomycota incertae sedis</taxon>
        <taxon>Chytridiomycetes</taxon>
        <taxon>Rhizophydiales</taxon>
        <taxon>Terramycetaceae</taxon>
        <taxon>Boothiomyces</taxon>
    </lineage>
</organism>
<sequence>MITEKEDQILKSVLLYVDSLKDIQKAPFKPPSIPIYITDKLYDILQEEDDWKHDKITTRKRLLQLNRLEMQRKNTSPVKKRTAPKNEKVVGVDLLKWMDEQSDEEEEQIPHFSSKKNSENGVDSNQVKESALCRKLVFPARKDSPTILREQLTPTKGKYLGPNRVETKSALAKPNLFKDNLLEKLPINFIGKPRSTPRKDKPVAITRKEDQSEMVTPQRRSSRIRYKIKEFSSVNKSPKRIPDLAAESPVSVKKPKFTL</sequence>
<evidence type="ECO:0000313" key="2">
    <source>
        <dbReference type="EMBL" id="KAJ3252548.1"/>
    </source>
</evidence>
<protein>
    <submittedName>
        <fullName evidence="2">Uncharacterized protein</fullName>
    </submittedName>
</protein>